<accession>A0A4R7J8S2</accession>
<keyword evidence="2" id="KW-1185">Reference proteome</keyword>
<name>A0A4R7J8S2_9ACTN</name>
<reference evidence="1 2" key="1">
    <citation type="submission" date="2019-03" db="EMBL/GenBank/DDBJ databases">
        <title>Genomic Encyclopedia of Archaeal and Bacterial Type Strains, Phase II (KMG-II): from individual species to whole genera.</title>
        <authorList>
            <person name="Goeker M."/>
        </authorList>
    </citation>
    <scope>NUCLEOTIDE SEQUENCE [LARGE SCALE GENOMIC DNA]</scope>
    <source>
        <strain evidence="1 2">DSM 24323</strain>
    </source>
</reference>
<evidence type="ECO:0000313" key="2">
    <source>
        <dbReference type="Proteomes" id="UP000295371"/>
    </source>
</evidence>
<gene>
    <name evidence="1" type="ORF">CLV29_0538</name>
</gene>
<dbReference type="Proteomes" id="UP000295371">
    <property type="component" value="Unassembled WGS sequence"/>
</dbReference>
<sequence>MDSELPVLVATDLDGTLLPDDLAISPRTRTVIEALAARGIPVIPATARQPLGVRPLDLGVEWVICSNGALVTNLRTGEVVAEASIAMPALEQALTRITEALPGAEFFAVGDAGNSFVATPGYPALAVEADHKRDPAQMMTVPLSELGTRPVNKLGVRVPGVDGRTLLSRVRSLQIPGVAPTNSGVAFVDLAPAGVNKAWGVQQLCRHLRLDPRRTLAFGDQLNDLELLESAGTAVAMPGSPPELLAMADRLAPSNNDDGVARVLESVYGLPPG</sequence>
<dbReference type="Gene3D" id="3.40.50.1000">
    <property type="entry name" value="HAD superfamily/HAD-like"/>
    <property type="match status" value="1"/>
</dbReference>
<dbReference type="SFLD" id="SFLDG01140">
    <property type="entry name" value="C2.B:_Phosphomannomutase_and_P"/>
    <property type="match status" value="1"/>
</dbReference>
<dbReference type="GO" id="GO:0000287">
    <property type="term" value="F:magnesium ion binding"/>
    <property type="evidence" value="ECO:0007669"/>
    <property type="project" value="TreeGrafter"/>
</dbReference>
<dbReference type="GO" id="GO:0016791">
    <property type="term" value="F:phosphatase activity"/>
    <property type="evidence" value="ECO:0007669"/>
    <property type="project" value="TreeGrafter"/>
</dbReference>
<dbReference type="RefSeq" id="WP_166649104.1">
    <property type="nucleotide sequence ID" value="NZ_CP171129.1"/>
</dbReference>
<dbReference type="SUPFAM" id="SSF56784">
    <property type="entry name" value="HAD-like"/>
    <property type="match status" value="1"/>
</dbReference>
<comment type="caution">
    <text evidence="1">The sequence shown here is derived from an EMBL/GenBank/DDBJ whole genome shotgun (WGS) entry which is preliminary data.</text>
</comment>
<evidence type="ECO:0008006" key="3">
    <source>
        <dbReference type="Google" id="ProtNLM"/>
    </source>
</evidence>
<proteinExistence type="predicted"/>
<dbReference type="Pfam" id="PF08282">
    <property type="entry name" value="Hydrolase_3"/>
    <property type="match status" value="1"/>
</dbReference>
<protein>
    <recommendedName>
        <fullName evidence="3">HAD superfamily hydrolase (TIGR01484 family)</fullName>
    </recommendedName>
</protein>
<organism evidence="1 2">
    <name type="scientific">Naumannella halotolerans</name>
    <dbReference type="NCBI Taxonomy" id="993414"/>
    <lineage>
        <taxon>Bacteria</taxon>
        <taxon>Bacillati</taxon>
        <taxon>Actinomycetota</taxon>
        <taxon>Actinomycetes</taxon>
        <taxon>Propionibacteriales</taxon>
        <taxon>Propionibacteriaceae</taxon>
        <taxon>Naumannella</taxon>
    </lineage>
</organism>
<dbReference type="PANTHER" id="PTHR10000:SF8">
    <property type="entry name" value="HAD SUPERFAMILY HYDROLASE-LIKE, TYPE 3"/>
    <property type="match status" value="1"/>
</dbReference>
<dbReference type="InterPro" id="IPR006379">
    <property type="entry name" value="HAD-SF_hydro_IIB"/>
</dbReference>
<dbReference type="PANTHER" id="PTHR10000">
    <property type="entry name" value="PHOSPHOSERINE PHOSPHATASE"/>
    <property type="match status" value="1"/>
</dbReference>
<dbReference type="Gene3D" id="3.30.1240.10">
    <property type="match status" value="1"/>
</dbReference>
<dbReference type="AlphaFoldDB" id="A0A4R7J8S2"/>
<evidence type="ECO:0000313" key="1">
    <source>
        <dbReference type="EMBL" id="TDT32947.1"/>
    </source>
</evidence>
<dbReference type="InterPro" id="IPR036412">
    <property type="entry name" value="HAD-like_sf"/>
</dbReference>
<dbReference type="InterPro" id="IPR023214">
    <property type="entry name" value="HAD_sf"/>
</dbReference>
<dbReference type="NCBIfam" id="TIGR01484">
    <property type="entry name" value="HAD-SF-IIB"/>
    <property type="match status" value="1"/>
</dbReference>
<dbReference type="SFLD" id="SFLDS00003">
    <property type="entry name" value="Haloacid_Dehalogenase"/>
    <property type="match status" value="1"/>
</dbReference>
<dbReference type="EMBL" id="SOAW01000001">
    <property type="protein sequence ID" value="TDT32947.1"/>
    <property type="molecule type" value="Genomic_DNA"/>
</dbReference>
<dbReference type="GO" id="GO:0005829">
    <property type="term" value="C:cytosol"/>
    <property type="evidence" value="ECO:0007669"/>
    <property type="project" value="TreeGrafter"/>
</dbReference>